<sequence>MAKSIPLTAQQIANRAEAMVVPTLAEILPMVVSVKTTPERRKILATKCLPQAVLWNKRQKAAYAEVDEKTWYNAERSPKFLQLCVDFIKEQIGANAPELWSRYIELALDGDRQALERILQQTGVLDKPEKGDTNITLTLTIEQKIELQKKRESNQSRGLEALGYTLHTDN</sequence>
<accession>A0A0F9F6R3</accession>
<reference evidence="1" key="1">
    <citation type="journal article" date="2015" name="Nature">
        <title>Complex archaea that bridge the gap between prokaryotes and eukaryotes.</title>
        <authorList>
            <person name="Spang A."/>
            <person name="Saw J.H."/>
            <person name="Jorgensen S.L."/>
            <person name="Zaremba-Niedzwiedzka K."/>
            <person name="Martijn J."/>
            <person name="Lind A.E."/>
            <person name="van Eijk R."/>
            <person name="Schleper C."/>
            <person name="Guy L."/>
            <person name="Ettema T.J."/>
        </authorList>
    </citation>
    <scope>NUCLEOTIDE SEQUENCE</scope>
</reference>
<evidence type="ECO:0000313" key="1">
    <source>
        <dbReference type="EMBL" id="KKL82089.1"/>
    </source>
</evidence>
<comment type="caution">
    <text evidence="1">The sequence shown here is derived from an EMBL/GenBank/DDBJ whole genome shotgun (WGS) entry which is preliminary data.</text>
</comment>
<proteinExistence type="predicted"/>
<gene>
    <name evidence="1" type="ORF">LCGC14_1988270</name>
</gene>
<name>A0A0F9F6R3_9ZZZZ</name>
<protein>
    <submittedName>
        <fullName evidence="1">Uncharacterized protein</fullName>
    </submittedName>
</protein>
<organism evidence="1">
    <name type="scientific">marine sediment metagenome</name>
    <dbReference type="NCBI Taxonomy" id="412755"/>
    <lineage>
        <taxon>unclassified sequences</taxon>
        <taxon>metagenomes</taxon>
        <taxon>ecological metagenomes</taxon>
    </lineage>
</organism>
<dbReference type="EMBL" id="LAZR01022369">
    <property type="protein sequence ID" value="KKL82089.1"/>
    <property type="molecule type" value="Genomic_DNA"/>
</dbReference>
<dbReference type="AlphaFoldDB" id="A0A0F9F6R3"/>